<gene>
    <name evidence="3" type="ORF">CONCODRAFT_6534</name>
</gene>
<feature type="region of interest" description="Disordered" evidence="1">
    <location>
        <begin position="77"/>
        <end position="106"/>
    </location>
</feature>
<sequence length="188" mass="19486">MQLIKSLSVLSLLTIALAAPADVSGLLAEVEKAGEEKGATQEQINLAKDTVVKQKSENPNIDDRGIIGMALDLLTGTPPEASPSSNGLVVHTGSGGQFRQPVPGPVPGPYPYPYPYPFPFPFAGPVPGQPGAQSQPQSQSPVAIPAQPQFQPPFPFPFQFPAQVPAPAPAPAQPQPRPAAPAPAARPV</sequence>
<protein>
    <submittedName>
        <fullName evidence="3">Uncharacterized protein</fullName>
    </submittedName>
</protein>
<dbReference type="EMBL" id="KQ964491">
    <property type="protein sequence ID" value="KXN70830.1"/>
    <property type="molecule type" value="Genomic_DNA"/>
</dbReference>
<dbReference type="Proteomes" id="UP000070444">
    <property type="component" value="Unassembled WGS sequence"/>
</dbReference>
<evidence type="ECO:0000313" key="4">
    <source>
        <dbReference type="Proteomes" id="UP000070444"/>
    </source>
</evidence>
<dbReference type="AlphaFoldDB" id="A0A137P746"/>
<reference evidence="3 4" key="1">
    <citation type="journal article" date="2015" name="Genome Biol. Evol.">
        <title>Phylogenomic analyses indicate that early fungi evolved digesting cell walls of algal ancestors of land plants.</title>
        <authorList>
            <person name="Chang Y."/>
            <person name="Wang S."/>
            <person name="Sekimoto S."/>
            <person name="Aerts A.L."/>
            <person name="Choi C."/>
            <person name="Clum A."/>
            <person name="LaButti K.M."/>
            <person name="Lindquist E.A."/>
            <person name="Yee Ngan C."/>
            <person name="Ohm R.A."/>
            <person name="Salamov A.A."/>
            <person name="Grigoriev I.V."/>
            <person name="Spatafora J.W."/>
            <person name="Berbee M.L."/>
        </authorList>
    </citation>
    <scope>NUCLEOTIDE SEQUENCE [LARGE SCALE GENOMIC DNA]</scope>
    <source>
        <strain evidence="3 4">NRRL 28638</strain>
    </source>
</reference>
<name>A0A137P746_CONC2</name>
<evidence type="ECO:0000313" key="3">
    <source>
        <dbReference type="EMBL" id="KXN70830.1"/>
    </source>
</evidence>
<feature type="compositionally biased region" description="Low complexity" evidence="1">
    <location>
        <begin position="129"/>
        <end position="149"/>
    </location>
</feature>
<evidence type="ECO:0000256" key="2">
    <source>
        <dbReference type="SAM" id="SignalP"/>
    </source>
</evidence>
<accession>A0A137P746</accession>
<feature type="compositionally biased region" description="Pro residues" evidence="1">
    <location>
        <begin position="150"/>
        <end position="188"/>
    </location>
</feature>
<feature type="chain" id="PRO_5007294554" evidence="2">
    <location>
        <begin position="19"/>
        <end position="188"/>
    </location>
</feature>
<proteinExistence type="predicted"/>
<keyword evidence="2" id="KW-0732">Signal</keyword>
<organism evidence="3 4">
    <name type="scientific">Conidiobolus coronatus (strain ATCC 28846 / CBS 209.66 / NRRL 28638)</name>
    <name type="common">Delacroixia coronata</name>
    <dbReference type="NCBI Taxonomy" id="796925"/>
    <lineage>
        <taxon>Eukaryota</taxon>
        <taxon>Fungi</taxon>
        <taxon>Fungi incertae sedis</taxon>
        <taxon>Zoopagomycota</taxon>
        <taxon>Entomophthoromycotina</taxon>
        <taxon>Entomophthoromycetes</taxon>
        <taxon>Entomophthorales</taxon>
        <taxon>Ancylistaceae</taxon>
        <taxon>Conidiobolus</taxon>
    </lineage>
</organism>
<keyword evidence="4" id="KW-1185">Reference proteome</keyword>
<feature type="signal peptide" evidence="2">
    <location>
        <begin position="1"/>
        <end position="18"/>
    </location>
</feature>
<evidence type="ECO:0000256" key="1">
    <source>
        <dbReference type="SAM" id="MobiDB-lite"/>
    </source>
</evidence>
<feature type="region of interest" description="Disordered" evidence="1">
    <location>
        <begin position="123"/>
        <end position="188"/>
    </location>
</feature>